<organism evidence="2">
    <name type="scientific">Aphanomyces astaci</name>
    <name type="common">Crayfish plague agent</name>
    <dbReference type="NCBI Taxonomy" id="112090"/>
    <lineage>
        <taxon>Eukaryota</taxon>
        <taxon>Sar</taxon>
        <taxon>Stramenopiles</taxon>
        <taxon>Oomycota</taxon>
        <taxon>Saprolegniomycetes</taxon>
        <taxon>Saprolegniales</taxon>
        <taxon>Verrucalvaceae</taxon>
        <taxon>Aphanomyces</taxon>
    </lineage>
</organism>
<evidence type="ECO:0000256" key="1">
    <source>
        <dbReference type="SAM" id="MobiDB-lite"/>
    </source>
</evidence>
<dbReference type="EMBL" id="KI913115">
    <property type="protein sequence ID" value="ETV87944.1"/>
    <property type="molecule type" value="Genomic_DNA"/>
</dbReference>
<feature type="compositionally biased region" description="Polar residues" evidence="1">
    <location>
        <begin position="56"/>
        <end position="66"/>
    </location>
</feature>
<sequence>MILFKLHPTGGGVVTSQDVINYIDLAPQDDIFTLRGRLMLTESDRRRAQEEHMTGVSLNIDNNRDH</sequence>
<gene>
    <name evidence="2" type="ORF">H257_01346</name>
</gene>
<dbReference type="RefSeq" id="XP_009822807.1">
    <property type="nucleotide sequence ID" value="XM_009824505.1"/>
</dbReference>
<name>W4H9J0_APHAT</name>
<dbReference type="AlphaFoldDB" id="W4H9J0"/>
<protein>
    <submittedName>
        <fullName evidence="2">Uncharacterized protein</fullName>
    </submittedName>
</protein>
<dbReference type="VEuPathDB" id="FungiDB:H257_01346"/>
<dbReference type="GeneID" id="20803342"/>
<feature type="region of interest" description="Disordered" evidence="1">
    <location>
        <begin position="45"/>
        <end position="66"/>
    </location>
</feature>
<accession>W4H9J0</accession>
<reference evidence="2" key="1">
    <citation type="submission" date="2013-12" db="EMBL/GenBank/DDBJ databases">
        <title>The Genome Sequence of Aphanomyces astaci APO3.</title>
        <authorList>
            <consortium name="The Broad Institute Genomics Platform"/>
            <person name="Russ C."/>
            <person name="Tyler B."/>
            <person name="van West P."/>
            <person name="Dieguez-Uribeondo J."/>
            <person name="Young S.K."/>
            <person name="Zeng Q."/>
            <person name="Gargeya S."/>
            <person name="Fitzgerald M."/>
            <person name="Abouelleil A."/>
            <person name="Alvarado L."/>
            <person name="Chapman S.B."/>
            <person name="Gainer-Dewar J."/>
            <person name="Goldberg J."/>
            <person name="Griggs A."/>
            <person name="Gujja S."/>
            <person name="Hansen M."/>
            <person name="Howarth C."/>
            <person name="Imamovic A."/>
            <person name="Ireland A."/>
            <person name="Larimer J."/>
            <person name="McCowan C."/>
            <person name="Murphy C."/>
            <person name="Pearson M."/>
            <person name="Poon T.W."/>
            <person name="Priest M."/>
            <person name="Roberts A."/>
            <person name="Saif S."/>
            <person name="Shea T."/>
            <person name="Sykes S."/>
            <person name="Wortman J."/>
            <person name="Nusbaum C."/>
            <person name="Birren B."/>
        </authorList>
    </citation>
    <scope>NUCLEOTIDE SEQUENCE [LARGE SCALE GENOMIC DNA]</scope>
    <source>
        <strain evidence="2">APO3</strain>
    </source>
</reference>
<proteinExistence type="predicted"/>
<evidence type="ECO:0000313" key="2">
    <source>
        <dbReference type="EMBL" id="ETV87944.1"/>
    </source>
</evidence>